<accession>A0ABS0GKD5</accession>
<keyword evidence="4" id="KW-1185">Reference proteome</keyword>
<gene>
    <name evidence="3" type="ORF">I1A42_20890</name>
</gene>
<proteinExistence type="predicted"/>
<reference evidence="3 4" key="1">
    <citation type="submission" date="2020-11" db="EMBL/GenBank/DDBJ databases">
        <title>Vibrio nitrifigilis sp. nov., a marine nitrogen-fixing bacterium isolated from the lagoon sediment of an islet inside an atoll.</title>
        <authorList>
            <person name="Wang L.-T."/>
            <person name="Shieh W.Y."/>
        </authorList>
    </citation>
    <scope>NUCLEOTIDE SEQUENCE [LARGE SCALE GENOMIC DNA]</scope>
    <source>
        <strain evidence="3 4">NFV-1</strain>
    </source>
</reference>
<dbReference type="InterPro" id="IPR006132">
    <property type="entry name" value="Asp/Orn_carbamoyltranf_P-bd"/>
</dbReference>
<keyword evidence="1" id="KW-0808">Transferase</keyword>
<dbReference type="InterPro" id="IPR036901">
    <property type="entry name" value="Asp/Orn_carbamoylTrfase_sf"/>
</dbReference>
<sequence>MKLLDVNSLTKADILQIWKNVSEEMTEQLQGNVAWSFEGNGIRTRTTFIQAFQTLGLNYVELPNFLKTGEAVDDLAGYLDPFYSLYVIRDSNHQRMTEFANATRKPVINAMSSDAHPCEVLTDAYYLNAKYGDIENLRILLWGPSTNVFKSWHALAQVLDLNLTHFCPANQHDDESNVRYIDQLTGEFDVVITDAWPKGFADSTYSLSIPLLETLGHPEFLPVPPVTVGKEMIFEPNTYSRFSGYDQKRWLLPVQAAVIHYLMMHSEG</sequence>
<name>A0ABS0GKD5_9VIBR</name>
<dbReference type="PANTHER" id="PTHR45753">
    <property type="entry name" value="ORNITHINE CARBAMOYLTRANSFERASE, MITOCHONDRIAL"/>
    <property type="match status" value="1"/>
</dbReference>
<dbReference type="Gene3D" id="3.40.50.1370">
    <property type="entry name" value="Aspartate/ornithine carbamoyltransferase"/>
    <property type="match status" value="2"/>
</dbReference>
<evidence type="ECO:0000259" key="2">
    <source>
        <dbReference type="Pfam" id="PF02729"/>
    </source>
</evidence>
<comment type="caution">
    <text evidence="3">The sequence shown here is derived from an EMBL/GenBank/DDBJ whole genome shotgun (WGS) entry which is preliminary data.</text>
</comment>
<dbReference type="Pfam" id="PF02729">
    <property type="entry name" value="OTCace_N"/>
    <property type="match status" value="1"/>
</dbReference>
<organism evidence="3 4">
    <name type="scientific">Vibrio nitrifigilis</name>
    <dbReference type="NCBI Taxonomy" id="2789781"/>
    <lineage>
        <taxon>Bacteria</taxon>
        <taxon>Pseudomonadati</taxon>
        <taxon>Pseudomonadota</taxon>
        <taxon>Gammaproteobacteria</taxon>
        <taxon>Vibrionales</taxon>
        <taxon>Vibrionaceae</taxon>
        <taxon>Vibrio</taxon>
    </lineage>
</organism>
<evidence type="ECO:0000256" key="1">
    <source>
        <dbReference type="ARBA" id="ARBA00022679"/>
    </source>
</evidence>
<feature type="domain" description="Aspartate/ornithine carbamoyltransferase carbamoyl-P binding" evidence="2">
    <location>
        <begin position="7"/>
        <end position="127"/>
    </location>
</feature>
<protein>
    <submittedName>
        <fullName evidence="3">Ornithine carbamoyltransferase</fullName>
    </submittedName>
</protein>
<dbReference type="RefSeq" id="WP_196124806.1">
    <property type="nucleotide sequence ID" value="NZ_JADPMR010000004.1"/>
</dbReference>
<evidence type="ECO:0000313" key="3">
    <source>
        <dbReference type="EMBL" id="MBF9002939.1"/>
    </source>
</evidence>
<dbReference type="EMBL" id="JADPMR010000004">
    <property type="protein sequence ID" value="MBF9002939.1"/>
    <property type="molecule type" value="Genomic_DNA"/>
</dbReference>
<dbReference type="Proteomes" id="UP000597206">
    <property type="component" value="Unassembled WGS sequence"/>
</dbReference>
<dbReference type="PANTHER" id="PTHR45753:SF3">
    <property type="entry name" value="ORNITHINE TRANSCARBAMYLASE, MITOCHONDRIAL"/>
    <property type="match status" value="1"/>
</dbReference>
<evidence type="ECO:0000313" key="4">
    <source>
        <dbReference type="Proteomes" id="UP000597206"/>
    </source>
</evidence>
<dbReference type="SUPFAM" id="SSF53671">
    <property type="entry name" value="Aspartate/ornithine carbamoyltransferase"/>
    <property type="match status" value="1"/>
</dbReference>